<feature type="non-terminal residue" evidence="2">
    <location>
        <position position="1"/>
    </location>
</feature>
<dbReference type="InterPro" id="IPR025965">
    <property type="entry name" value="FlgD/Vpr_Ig-like"/>
</dbReference>
<protein>
    <recommendedName>
        <fullName evidence="1">FlgD/Vpr Ig-like domain-containing protein</fullName>
    </recommendedName>
</protein>
<evidence type="ECO:0000259" key="1">
    <source>
        <dbReference type="Pfam" id="PF13860"/>
    </source>
</evidence>
<evidence type="ECO:0000313" key="2">
    <source>
        <dbReference type="EMBL" id="SVC46221.1"/>
    </source>
</evidence>
<dbReference type="AlphaFoldDB" id="A0A382MG42"/>
<dbReference type="Pfam" id="PF13860">
    <property type="entry name" value="FlgD_ig"/>
    <property type="match status" value="1"/>
</dbReference>
<accession>A0A382MG42</accession>
<reference evidence="2" key="1">
    <citation type="submission" date="2018-05" db="EMBL/GenBank/DDBJ databases">
        <authorList>
            <person name="Lanie J.A."/>
            <person name="Ng W.-L."/>
            <person name="Kazmierczak K.M."/>
            <person name="Andrzejewski T.M."/>
            <person name="Davidsen T.M."/>
            <person name="Wayne K.J."/>
            <person name="Tettelin H."/>
            <person name="Glass J.I."/>
            <person name="Rusch D."/>
            <person name="Podicherti R."/>
            <person name="Tsui H.-C.T."/>
            <person name="Winkler M.E."/>
        </authorList>
    </citation>
    <scope>NUCLEOTIDE SEQUENCE</scope>
</reference>
<dbReference type="Gene3D" id="2.60.40.4070">
    <property type="match status" value="1"/>
</dbReference>
<dbReference type="NCBIfam" id="TIGR04183">
    <property type="entry name" value="Por_Secre_tail"/>
    <property type="match status" value="1"/>
</dbReference>
<dbReference type="InterPro" id="IPR026444">
    <property type="entry name" value="Secre_tail"/>
</dbReference>
<sequence>VKRTGIAVLSFLLSSLLLSQDYKIHHYIIPSSAVDAKSESFRTRGGLAEWTNNVSSGNSYTIDAGFWGSMVVKLLDVDDELPLPEEFMVAPAYPNPFNPSTNIDFTLPEISDVTIAIYDILGREIFNYNRTALDAGYYSIRWNGTFNSGAGVPSGVYIVNVRNSAKTFTQKITLLK</sequence>
<proteinExistence type="predicted"/>
<organism evidence="2">
    <name type="scientific">marine metagenome</name>
    <dbReference type="NCBI Taxonomy" id="408172"/>
    <lineage>
        <taxon>unclassified sequences</taxon>
        <taxon>metagenomes</taxon>
        <taxon>ecological metagenomes</taxon>
    </lineage>
</organism>
<dbReference type="EMBL" id="UINC01092547">
    <property type="protein sequence ID" value="SVC46221.1"/>
    <property type="molecule type" value="Genomic_DNA"/>
</dbReference>
<gene>
    <name evidence="2" type="ORF">METZ01_LOCUS299075</name>
</gene>
<name>A0A382MG42_9ZZZZ</name>
<feature type="domain" description="FlgD/Vpr Ig-like" evidence="1">
    <location>
        <begin position="101"/>
        <end position="163"/>
    </location>
</feature>